<gene>
    <name evidence="2" type="ORF">KL86DPRO_10858</name>
</gene>
<evidence type="ECO:0000259" key="1">
    <source>
        <dbReference type="Pfam" id="PF12647"/>
    </source>
</evidence>
<dbReference type="EMBL" id="FLUQ01000001">
    <property type="protein sequence ID" value="SBV95383.1"/>
    <property type="molecule type" value="Genomic_DNA"/>
</dbReference>
<accession>A0A212J7H5</accession>
<dbReference type="InterPro" id="IPR024439">
    <property type="entry name" value="RNHCP"/>
</dbReference>
<sequence length="67" mass="7561">MMWRSPRSARTDIPCKECKTPLVAERSCREIRLHCPVCKTSAAVADYAGKMDAKLEEFMSAVPCDRI</sequence>
<proteinExistence type="predicted"/>
<dbReference type="Pfam" id="PF12647">
    <property type="entry name" value="RNHCP"/>
    <property type="match status" value="1"/>
</dbReference>
<dbReference type="AlphaFoldDB" id="A0A212J7H5"/>
<dbReference type="NCBIfam" id="NF041197">
    <property type="entry name" value="CxxC_Se_CxxC"/>
    <property type="match status" value="1"/>
</dbReference>
<name>A0A212J7H5_9DELT</name>
<feature type="domain" description="RNHCP" evidence="1">
    <location>
        <begin position="11"/>
        <end position="62"/>
    </location>
</feature>
<protein>
    <recommendedName>
        <fullName evidence="1">RNHCP domain-containing protein</fullName>
    </recommendedName>
</protein>
<evidence type="ECO:0000313" key="2">
    <source>
        <dbReference type="EMBL" id="SBV95383.1"/>
    </source>
</evidence>
<organism evidence="2">
    <name type="scientific">uncultured delta proteobacterium</name>
    <dbReference type="NCBI Taxonomy" id="34034"/>
    <lineage>
        <taxon>Bacteria</taxon>
        <taxon>Deltaproteobacteria</taxon>
        <taxon>environmental samples</taxon>
    </lineage>
</organism>
<reference evidence="2" key="1">
    <citation type="submission" date="2016-04" db="EMBL/GenBank/DDBJ databases">
        <authorList>
            <person name="Evans L.H."/>
            <person name="Alamgir A."/>
            <person name="Owens N."/>
            <person name="Weber N.D."/>
            <person name="Virtaneva K."/>
            <person name="Barbian K."/>
            <person name="Babar A."/>
            <person name="Rosenke K."/>
        </authorList>
    </citation>
    <scope>NUCLEOTIDE SEQUENCE</scope>
    <source>
        <strain evidence="2">86</strain>
    </source>
</reference>